<dbReference type="Pfam" id="PF00593">
    <property type="entry name" value="TonB_dep_Rec_b-barrel"/>
    <property type="match status" value="1"/>
</dbReference>
<evidence type="ECO:0000256" key="6">
    <source>
        <dbReference type="SAM" id="SignalP"/>
    </source>
</evidence>
<dbReference type="InterPro" id="IPR012910">
    <property type="entry name" value="Plug_dom"/>
</dbReference>
<dbReference type="InterPro" id="IPR037066">
    <property type="entry name" value="Plug_dom_sf"/>
</dbReference>
<dbReference type="Gene3D" id="2.40.170.20">
    <property type="entry name" value="TonB-dependent receptor, beta-barrel domain"/>
    <property type="match status" value="1"/>
</dbReference>
<keyword evidence="5" id="KW-0175">Coiled coil</keyword>
<reference evidence="10" key="1">
    <citation type="submission" date="2023-09" db="EMBL/GenBank/DDBJ databases">
        <authorList>
            <person name="Li S."/>
            <person name="Li X."/>
            <person name="Zhang C."/>
            <person name="Zhao Z."/>
        </authorList>
    </citation>
    <scope>NUCLEOTIDE SEQUENCE [LARGE SCALE GENOMIC DNA]</scope>
    <source>
        <strain evidence="10">SQ149</strain>
    </source>
</reference>
<keyword evidence="6" id="KW-0732">Signal</keyword>
<dbReference type="Pfam" id="PF07715">
    <property type="entry name" value="Plug"/>
    <property type="match status" value="1"/>
</dbReference>
<sequence>MSIVTGHKSIAFAKNKISVAISIALLPFMFGTSMAANAAEPVAHKEVTEASKETKKVEAEKVEAEKVEAEKAQSTLEDETEVIVVTGFRSSASQQRFNKRNSDNISDSIFAEDMGKMPDENIAEAMQRITGVGIDRVDGEGSTVTIRGIDPSLNVITLNGQVMTNGGDDNAIDLSTMSADMLKSIEVIKSPSADHDEGSLGGSILLKTSRPLQAKKRKISASVQLQSDELADEQDVLAKLGFIDNFDNTFGVAFSLFYDEKSTRQDYFNSTQWNVFDLTSAQSAQTGKDLGSIKSYEPKQFDLGIKFKERVRVGGGVTFEYLPDDVSSLVLDMSFTRKTDDSISHQTRVQGVRTDAIYDEVSGSAVVASANANGNELSRQKEVETDTTTISLAYDREFGDWLFTTKLGYSLTEATDVLNRRITWKPAKTDVTTDWLGENGGFHDIPTIQWHTESGWFDPAQLELNSFFDDDRDVKDELVSISFDLEHDLDFGPLTAIKFGAKYFERSKDTADTQGKIKYSDISDGEKVYLADHSLDFPVDDYFDGIVDNVIPGFDVPNMDEIYDTYLPEGHEPIVDPNNTHLIDTEAAAAYVKLNYAWFDDRLLGDFGVRAVNTKISAEGHGGINYPDEILSAPIYEENDYTNILPSFNGRFIINEEMVLRFSAAQVMARPTFTEVRPGFVFQATSNVLRGNRGNPKLDAYEANQFDISWEWYYGETGMVSVAAFYKDITSFIYKTTTELSQKEVFGDQFGPGPCPEYLDTIPEGADPDAAELCRRVTDVPVRGSSNGSNGTVEGIELSYQQDFTFLPGFLSDFGIVTNYTYTDSEAPYSTEEEGSDVYFDGFPFLNTSKDTFNSTLYWEKNGHSLRLAYNYRSPRLTNAVQLESSQWTDSRESLDFSGNIALTKQIKLTFAATNLTNESNRMFVTRTIGKQGEYSDGTAWNLPGEGNALTSDAPDWRTASYQHNGRTYRIGISAKF</sequence>
<dbReference type="PANTHER" id="PTHR40980:SF3">
    <property type="entry name" value="TONB-DEPENDENT RECEPTOR-LIKE BETA-BARREL DOMAIN-CONTAINING PROTEIN"/>
    <property type="match status" value="1"/>
</dbReference>
<feature type="signal peptide" evidence="6">
    <location>
        <begin position="1"/>
        <end position="38"/>
    </location>
</feature>
<evidence type="ECO:0000259" key="7">
    <source>
        <dbReference type="Pfam" id="PF00593"/>
    </source>
</evidence>
<proteinExistence type="inferred from homology"/>
<dbReference type="CDD" id="cd01347">
    <property type="entry name" value="ligand_gated_channel"/>
    <property type="match status" value="1"/>
</dbReference>
<dbReference type="EMBL" id="CP134145">
    <property type="protein sequence ID" value="WNC72820.1"/>
    <property type="molecule type" value="Genomic_DNA"/>
</dbReference>
<comment type="similarity">
    <text evidence="4">Belongs to the TonB-dependent receptor family.</text>
</comment>
<comment type="subcellular location">
    <subcellularLocation>
        <location evidence="1 4">Cell outer membrane</location>
    </subcellularLocation>
</comment>
<dbReference type="Gene3D" id="2.170.130.10">
    <property type="entry name" value="TonB-dependent receptor, plug domain"/>
    <property type="match status" value="1"/>
</dbReference>
<evidence type="ECO:0000313" key="10">
    <source>
        <dbReference type="Proteomes" id="UP001258994"/>
    </source>
</evidence>
<dbReference type="NCBIfam" id="TIGR01782">
    <property type="entry name" value="TonB-Xanth-Caul"/>
    <property type="match status" value="1"/>
</dbReference>
<organism evidence="9 10">
    <name type="scientific">Thalassotalea psychrophila</name>
    <dbReference type="NCBI Taxonomy" id="3065647"/>
    <lineage>
        <taxon>Bacteria</taxon>
        <taxon>Pseudomonadati</taxon>
        <taxon>Pseudomonadota</taxon>
        <taxon>Gammaproteobacteria</taxon>
        <taxon>Alteromonadales</taxon>
        <taxon>Colwelliaceae</taxon>
        <taxon>Thalassotalea</taxon>
    </lineage>
</organism>
<dbReference type="RefSeq" id="WP_348391935.1">
    <property type="nucleotide sequence ID" value="NZ_CP134145.1"/>
</dbReference>
<accession>A0ABY9TWD2</accession>
<keyword evidence="10" id="KW-1185">Reference proteome</keyword>
<evidence type="ECO:0000256" key="3">
    <source>
        <dbReference type="ARBA" id="ARBA00023237"/>
    </source>
</evidence>
<feature type="domain" description="TonB-dependent receptor-like beta-barrel" evidence="7">
    <location>
        <begin position="426"/>
        <end position="916"/>
    </location>
</feature>
<evidence type="ECO:0000256" key="2">
    <source>
        <dbReference type="ARBA" id="ARBA00023136"/>
    </source>
</evidence>
<keyword evidence="9" id="KW-0675">Receptor</keyword>
<evidence type="ECO:0000256" key="1">
    <source>
        <dbReference type="ARBA" id="ARBA00004442"/>
    </source>
</evidence>
<gene>
    <name evidence="9" type="ORF">RGQ13_02260</name>
</gene>
<evidence type="ECO:0000256" key="5">
    <source>
        <dbReference type="SAM" id="Coils"/>
    </source>
</evidence>
<dbReference type="InterPro" id="IPR000531">
    <property type="entry name" value="Beta-barrel_TonB"/>
</dbReference>
<keyword evidence="2 4" id="KW-0472">Membrane</keyword>
<feature type="chain" id="PRO_5045348164" evidence="6">
    <location>
        <begin position="39"/>
        <end position="977"/>
    </location>
</feature>
<feature type="coiled-coil region" evidence="5">
    <location>
        <begin position="47"/>
        <end position="82"/>
    </location>
</feature>
<keyword evidence="4" id="KW-0798">TonB box</keyword>
<dbReference type="SUPFAM" id="SSF56935">
    <property type="entry name" value="Porins"/>
    <property type="match status" value="1"/>
</dbReference>
<evidence type="ECO:0000313" key="9">
    <source>
        <dbReference type="EMBL" id="WNC72820.1"/>
    </source>
</evidence>
<name>A0ABY9TWD2_9GAMM</name>
<protein>
    <submittedName>
        <fullName evidence="9">TonB-dependent receptor</fullName>
    </submittedName>
</protein>
<dbReference type="Proteomes" id="UP001258994">
    <property type="component" value="Chromosome"/>
</dbReference>
<dbReference type="PANTHER" id="PTHR40980">
    <property type="entry name" value="PLUG DOMAIN-CONTAINING PROTEIN"/>
    <property type="match status" value="1"/>
</dbReference>
<feature type="domain" description="TonB-dependent receptor plug" evidence="8">
    <location>
        <begin position="99"/>
        <end position="202"/>
    </location>
</feature>
<evidence type="ECO:0000259" key="8">
    <source>
        <dbReference type="Pfam" id="PF07715"/>
    </source>
</evidence>
<evidence type="ECO:0000256" key="4">
    <source>
        <dbReference type="RuleBase" id="RU003357"/>
    </source>
</evidence>
<dbReference type="InterPro" id="IPR010104">
    <property type="entry name" value="TonB_rcpt_bac"/>
</dbReference>
<keyword evidence="3" id="KW-0998">Cell outer membrane</keyword>
<dbReference type="InterPro" id="IPR036942">
    <property type="entry name" value="Beta-barrel_TonB_sf"/>
</dbReference>